<dbReference type="Proteomes" id="UP000887578">
    <property type="component" value="Unplaced"/>
</dbReference>
<feature type="compositionally biased region" description="Polar residues" evidence="1">
    <location>
        <begin position="1"/>
        <end position="10"/>
    </location>
</feature>
<proteinExistence type="predicted"/>
<evidence type="ECO:0000313" key="3">
    <source>
        <dbReference type="WBParaSite" id="PDA_v2.g27128.t1"/>
    </source>
</evidence>
<feature type="compositionally biased region" description="Polar residues" evidence="1">
    <location>
        <begin position="419"/>
        <end position="458"/>
    </location>
</feature>
<sequence length="851" mass="95110">MEEIQNQQKKVYQMKSFELQNSTTNGNGSRKRPSPLSDDKNDNTKEPPIKKEKENYDERPMRIIVYPGDFLLLEEKNPLGNDKKLHIYTSSEKNSWYEFLFNADKKIYLCDGCQRVGKIIEAECHLFNGEHYVTVDEVEHICEELSHPTNNENVGEMDHAVQGTENDNEVTADENDKESSLNVLDAITEPETSNNFAKNIISEVNEYTFELVKDSEKENQNIVTKETSAAVQKPITPTDVIVEDNNVSDECERNQSEASPNVHELSGRDFTPGEIFGSDNYSYSPPVTEKRAEAISTSSSEYQCDEMKEILSETQATISQAESVTETNNISNGCQVNPPYPVNGACNEVFVQQPILYTTSTTLPTGFSNRPPVTPMIRPNNMVYSHPVIQKVQPNITQQNRFIGPQHYVNWQFRPNPAMPSNSSQPNLSFQPSNVRSSPHTGFSHSPSSAVPNQHGPSMSSFNNSFGRINNTSSSSNSVLPYYSYIQNAHSTFANSNGLFPSHCFNNPQTSAAINQSGALNSQVLSTQSLQSSDILNTTSSSSRNTTPSLISALLATNQNNASSISSAINKSIPPTSRTVLTNLTPSGILYASNRTMINGTVIKSDSFSLGPDKKGVANMKIEVKMPSDQTYVYTFFSSQNAYSCDKCRQKGGKTLAKLCHLSSGEICVMLDENKHICTMPYSNEIVLHNGYEIIKSDGVNPFLIIFNSDNMDLGYEFRLSSNKFICRNCESLKKYVTARLCVDQHGLSCIALNTETHECQMQNFVANKRIIKAPGYTKIPVSNTKNDIVVFYEHIYYRKFLQDSTNRFYCEGCKNGGRDTFIKVLRNQNDEEFLLVCGLHLCDPLLCSQF</sequence>
<protein>
    <submittedName>
        <fullName evidence="3">Uncharacterized protein</fullName>
    </submittedName>
</protein>
<evidence type="ECO:0000313" key="2">
    <source>
        <dbReference type="Proteomes" id="UP000887578"/>
    </source>
</evidence>
<dbReference type="WBParaSite" id="PDA_v2.g27128.t1">
    <property type="protein sequence ID" value="PDA_v2.g27128.t1"/>
    <property type="gene ID" value="PDA_v2.g27128"/>
</dbReference>
<feature type="region of interest" description="Disordered" evidence="1">
    <location>
        <begin position="414"/>
        <end position="458"/>
    </location>
</feature>
<organism evidence="2 3">
    <name type="scientific">Panagrolaimus davidi</name>
    <dbReference type="NCBI Taxonomy" id="227884"/>
    <lineage>
        <taxon>Eukaryota</taxon>
        <taxon>Metazoa</taxon>
        <taxon>Ecdysozoa</taxon>
        <taxon>Nematoda</taxon>
        <taxon>Chromadorea</taxon>
        <taxon>Rhabditida</taxon>
        <taxon>Tylenchina</taxon>
        <taxon>Panagrolaimomorpha</taxon>
        <taxon>Panagrolaimoidea</taxon>
        <taxon>Panagrolaimidae</taxon>
        <taxon>Panagrolaimus</taxon>
    </lineage>
</organism>
<evidence type="ECO:0000256" key="1">
    <source>
        <dbReference type="SAM" id="MobiDB-lite"/>
    </source>
</evidence>
<feature type="region of interest" description="Disordered" evidence="1">
    <location>
        <begin position="1"/>
        <end position="56"/>
    </location>
</feature>
<name>A0A914Q6P0_9BILA</name>
<reference evidence="3" key="1">
    <citation type="submission" date="2022-11" db="UniProtKB">
        <authorList>
            <consortium name="WormBaseParasite"/>
        </authorList>
    </citation>
    <scope>IDENTIFICATION</scope>
</reference>
<feature type="compositionally biased region" description="Basic and acidic residues" evidence="1">
    <location>
        <begin position="37"/>
        <end position="56"/>
    </location>
</feature>
<feature type="compositionally biased region" description="Polar residues" evidence="1">
    <location>
        <begin position="18"/>
        <end position="28"/>
    </location>
</feature>
<dbReference type="AlphaFoldDB" id="A0A914Q6P0"/>
<accession>A0A914Q6P0</accession>
<keyword evidence="2" id="KW-1185">Reference proteome</keyword>